<evidence type="ECO:0000313" key="1">
    <source>
        <dbReference type="EMBL" id="MBW85276.1"/>
    </source>
</evidence>
<protein>
    <submittedName>
        <fullName evidence="1">Uncharacterized protein</fullName>
    </submittedName>
</protein>
<name>A0A2P2IVM5_RHIMU</name>
<reference evidence="1" key="1">
    <citation type="submission" date="2018-02" db="EMBL/GenBank/DDBJ databases">
        <title>Rhizophora mucronata_Transcriptome.</title>
        <authorList>
            <person name="Meera S.P."/>
            <person name="Sreeshan A."/>
            <person name="Augustine A."/>
        </authorList>
    </citation>
    <scope>NUCLEOTIDE SEQUENCE</scope>
    <source>
        <tissue evidence="1">Leaf</tissue>
    </source>
</reference>
<sequence>MLISYNEELFEIPIRLVEPSIKHKISTSAPN</sequence>
<proteinExistence type="predicted"/>
<dbReference type="AlphaFoldDB" id="A0A2P2IVM5"/>
<dbReference type="EMBL" id="GGEC01004793">
    <property type="protein sequence ID" value="MBW85276.1"/>
    <property type="molecule type" value="Transcribed_RNA"/>
</dbReference>
<organism evidence="1">
    <name type="scientific">Rhizophora mucronata</name>
    <name type="common">Asiatic mangrove</name>
    <dbReference type="NCBI Taxonomy" id="61149"/>
    <lineage>
        <taxon>Eukaryota</taxon>
        <taxon>Viridiplantae</taxon>
        <taxon>Streptophyta</taxon>
        <taxon>Embryophyta</taxon>
        <taxon>Tracheophyta</taxon>
        <taxon>Spermatophyta</taxon>
        <taxon>Magnoliopsida</taxon>
        <taxon>eudicotyledons</taxon>
        <taxon>Gunneridae</taxon>
        <taxon>Pentapetalae</taxon>
        <taxon>rosids</taxon>
        <taxon>fabids</taxon>
        <taxon>Malpighiales</taxon>
        <taxon>Rhizophoraceae</taxon>
        <taxon>Rhizophora</taxon>
    </lineage>
</organism>
<accession>A0A2P2IVM5</accession>